<keyword evidence="2" id="KW-1185">Reference proteome</keyword>
<accession>A0ABD6DG18</accession>
<dbReference type="EMBL" id="JBHUDO010000001">
    <property type="protein sequence ID" value="MFD1644322.1"/>
    <property type="molecule type" value="Genomic_DNA"/>
</dbReference>
<reference evidence="1 2" key="1">
    <citation type="journal article" date="2019" name="Int. J. Syst. Evol. Microbiol.">
        <title>The Global Catalogue of Microorganisms (GCM) 10K type strain sequencing project: providing services to taxonomists for standard genome sequencing and annotation.</title>
        <authorList>
            <consortium name="The Broad Institute Genomics Platform"/>
            <consortium name="The Broad Institute Genome Sequencing Center for Infectious Disease"/>
            <person name="Wu L."/>
            <person name="Ma J."/>
        </authorList>
    </citation>
    <scope>NUCLEOTIDE SEQUENCE [LARGE SCALE GENOMIC DNA]</scope>
    <source>
        <strain evidence="1 2">CGMCC 1.10390</strain>
    </source>
</reference>
<evidence type="ECO:0000313" key="2">
    <source>
        <dbReference type="Proteomes" id="UP001597034"/>
    </source>
</evidence>
<protein>
    <recommendedName>
        <fullName evidence="3">SPOR domain-containing protein</fullName>
    </recommendedName>
</protein>
<evidence type="ECO:0008006" key="3">
    <source>
        <dbReference type="Google" id="ProtNLM"/>
    </source>
</evidence>
<organism evidence="1 2">
    <name type="scientific">Haloarchaeobius litoreus</name>
    <dbReference type="NCBI Taxonomy" id="755306"/>
    <lineage>
        <taxon>Archaea</taxon>
        <taxon>Methanobacteriati</taxon>
        <taxon>Methanobacteriota</taxon>
        <taxon>Stenosarchaea group</taxon>
        <taxon>Halobacteria</taxon>
        <taxon>Halobacteriales</taxon>
        <taxon>Halorubellaceae</taxon>
        <taxon>Haloarchaeobius</taxon>
    </lineage>
</organism>
<proteinExistence type="predicted"/>
<evidence type="ECO:0000313" key="1">
    <source>
        <dbReference type="EMBL" id="MFD1644322.1"/>
    </source>
</evidence>
<dbReference type="Proteomes" id="UP001597034">
    <property type="component" value="Unassembled WGS sequence"/>
</dbReference>
<dbReference type="AlphaFoldDB" id="A0ABD6DG18"/>
<name>A0ABD6DG18_9EURY</name>
<dbReference type="RefSeq" id="WP_256298024.1">
    <property type="nucleotide sequence ID" value="NZ_JANHJR010000002.1"/>
</dbReference>
<sequence>MAEYYVVVDGHEFEGPFENRKSAKKRADELNTNEVGGRYRVASK</sequence>
<gene>
    <name evidence="1" type="ORF">ACFSBL_01360</name>
</gene>
<comment type="caution">
    <text evidence="1">The sequence shown here is derived from an EMBL/GenBank/DDBJ whole genome shotgun (WGS) entry which is preliminary data.</text>
</comment>